<evidence type="ECO:0000313" key="8">
    <source>
        <dbReference type="Proteomes" id="UP000523161"/>
    </source>
</evidence>
<dbReference type="InterPro" id="IPR050218">
    <property type="entry name" value="LptD"/>
</dbReference>
<feature type="domain" description="LptD C-terminal" evidence="6">
    <location>
        <begin position="291"/>
        <end position="657"/>
    </location>
</feature>
<gene>
    <name evidence="4 7" type="primary">lptD</name>
    <name evidence="7" type="ORF">HRH59_12715</name>
</gene>
<comment type="caution">
    <text evidence="4">Lacks conserved residue(s) required for the propagation of feature annotation.</text>
</comment>
<dbReference type="GO" id="GO:0043165">
    <property type="term" value="P:Gram-negative-bacterium-type cell outer membrane assembly"/>
    <property type="evidence" value="ECO:0007669"/>
    <property type="project" value="UniProtKB-UniRule"/>
</dbReference>
<evidence type="ECO:0000259" key="6">
    <source>
        <dbReference type="Pfam" id="PF04453"/>
    </source>
</evidence>
<dbReference type="InterPro" id="IPR005653">
    <property type="entry name" value="OstA-like_N"/>
</dbReference>
<feature type="chain" id="PRO_5031668338" description="LPS-assembly protein LptD" evidence="4">
    <location>
        <begin position="23"/>
        <end position="753"/>
    </location>
</feature>
<sequence precursor="true">MKHGFAGVSFFLIVATCPLAFAQDHAAAMCYLPQPLPAGIDSLDANDAAVRITSDQVNLSDNQQAAFSGNVQIGYRDTLLLAPRANFSSAQQSMTADGGIDYFNNALHVSASRFNADLQQDSARLDEASYQFRLQAGRGYADELTASKQQIVLSNALFTTCPTTDNSWALHASEINIEADEGWGEARHAVFKIKNIPVLYLPYLTFPVNEQRRSGLLLPKFGSSQKSGLDVELPYYFNLAENYDLTLTPRYMSKRGSQLKSDFRYLTEQHQGNVQFEYLHSDNEKPGDFGSRYLSHISHLTDFTSELRASVDFTDISDDAYLSELGSDYSNQSDTQLLREASVSYFGEQVHSTIRAQGFEILGNYDKAYSALPEINITSAKPLALLPGVNFSWQAQYAHFRNDSADVTYADRVHIEPGLELPYITPALELTAQASLLYTYYQQNLTDNSGALTSTASRSVPKVRLHSKLNLEREYNWFGESGLQTFEPQVQYLYIPYRDQTAIGLYDTARLQDDYYGLFRINRYSGLDRINEANQLTVGWTTRFYDNVDNELFRFSLGQIFFLDEPTIQPDEPDDLSSTESMLAAELIWHWYQKWYFSSALQYDIDSEQVIKSNASLDYRAGDNSIFQLNHRYSRAVSGLQIRQLGVLGTVPVADNWQLIGAYYRDVTNNRMIDASFGVQYQSCCWAVRLVAKRQLQTDLDLPLGNFTNASQLDSSIGLQFVLKGFGDSAGFGVSDMLSNGIFTYRRPYLLTN</sequence>
<proteinExistence type="inferred from homology"/>
<evidence type="ECO:0000256" key="2">
    <source>
        <dbReference type="ARBA" id="ARBA00023136"/>
    </source>
</evidence>
<accession>A0A7Y5EIE2</accession>
<protein>
    <recommendedName>
        <fullName evidence="4">LPS-assembly protein LptD</fullName>
    </recommendedName>
</protein>
<dbReference type="GO" id="GO:0009279">
    <property type="term" value="C:cell outer membrane"/>
    <property type="evidence" value="ECO:0007669"/>
    <property type="project" value="UniProtKB-SubCell"/>
</dbReference>
<evidence type="ECO:0000256" key="3">
    <source>
        <dbReference type="ARBA" id="ARBA00023237"/>
    </source>
</evidence>
<evidence type="ECO:0000259" key="5">
    <source>
        <dbReference type="Pfam" id="PF03968"/>
    </source>
</evidence>
<dbReference type="Proteomes" id="UP000523161">
    <property type="component" value="Unassembled WGS sequence"/>
</dbReference>
<dbReference type="AlphaFoldDB" id="A0A7Y5EIE2"/>
<dbReference type="Pfam" id="PF04453">
    <property type="entry name" value="LptD"/>
    <property type="match status" value="1"/>
</dbReference>
<dbReference type="InterPro" id="IPR020889">
    <property type="entry name" value="LipoPS_assembly_LptD"/>
</dbReference>
<comment type="subcellular location">
    <subcellularLocation>
        <location evidence="4">Cell outer membrane</location>
    </subcellularLocation>
</comment>
<keyword evidence="3 4" id="KW-0998">Cell outer membrane</keyword>
<comment type="subunit">
    <text evidence="4">Component of the lipopolysaccharide transport and assembly complex. Interacts with LptE and LptA.</text>
</comment>
<comment type="caution">
    <text evidence="7">The sequence shown here is derived from an EMBL/GenBank/DDBJ whole genome shotgun (WGS) entry which is preliminary data.</text>
</comment>
<evidence type="ECO:0000256" key="1">
    <source>
        <dbReference type="ARBA" id="ARBA00022729"/>
    </source>
</evidence>
<keyword evidence="8" id="KW-1185">Reference proteome</keyword>
<keyword evidence="2 4" id="KW-0472">Membrane</keyword>
<dbReference type="Pfam" id="PF03968">
    <property type="entry name" value="LptD_N"/>
    <property type="match status" value="1"/>
</dbReference>
<organism evidence="7 8">
    <name type="scientific">Rheinheimera lutimaris</name>
    <dbReference type="NCBI Taxonomy" id="2740584"/>
    <lineage>
        <taxon>Bacteria</taxon>
        <taxon>Pseudomonadati</taxon>
        <taxon>Pseudomonadota</taxon>
        <taxon>Gammaproteobacteria</taxon>
        <taxon>Chromatiales</taxon>
        <taxon>Chromatiaceae</taxon>
        <taxon>Rheinheimera</taxon>
    </lineage>
</organism>
<keyword evidence="1 4" id="KW-0732">Signal</keyword>
<dbReference type="GO" id="GO:1990351">
    <property type="term" value="C:transporter complex"/>
    <property type="evidence" value="ECO:0007669"/>
    <property type="project" value="TreeGrafter"/>
</dbReference>
<dbReference type="GO" id="GO:0015920">
    <property type="term" value="P:lipopolysaccharide transport"/>
    <property type="evidence" value="ECO:0007669"/>
    <property type="project" value="InterPro"/>
</dbReference>
<dbReference type="HAMAP" id="MF_01411">
    <property type="entry name" value="LPS_assembly_LptD"/>
    <property type="match status" value="1"/>
</dbReference>
<feature type="signal peptide" evidence="4">
    <location>
        <begin position="1"/>
        <end position="22"/>
    </location>
</feature>
<dbReference type="PANTHER" id="PTHR30189">
    <property type="entry name" value="LPS-ASSEMBLY PROTEIN"/>
    <property type="match status" value="1"/>
</dbReference>
<dbReference type="PANTHER" id="PTHR30189:SF1">
    <property type="entry name" value="LPS-ASSEMBLY PROTEIN LPTD"/>
    <property type="match status" value="1"/>
</dbReference>
<dbReference type="InterPro" id="IPR007543">
    <property type="entry name" value="LptD_C"/>
</dbReference>
<evidence type="ECO:0000313" key="7">
    <source>
        <dbReference type="EMBL" id="NRQ43409.1"/>
    </source>
</evidence>
<comment type="similarity">
    <text evidence="4">Belongs to the LptD family.</text>
</comment>
<name>A0A7Y5EIE2_9GAMM</name>
<dbReference type="RefSeq" id="WP_173501647.1">
    <property type="nucleotide sequence ID" value="NZ_JABSOD010000012.1"/>
</dbReference>
<comment type="function">
    <text evidence="4">Together with LptE, is involved in the assembly of lipopolysaccharide (LPS) at the surface of the outer membrane.</text>
</comment>
<evidence type="ECO:0000256" key="4">
    <source>
        <dbReference type="HAMAP-Rule" id="MF_01411"/>
    </source>
</evidence>
<reference evidence="7 8" key="1">
    <citation type="submission" date="2020-06" db="EMBL/GenBank/DDBJ databases">
        <title>Rheinheimera sp. nov., a marine bacterium isolated from coastal.</title>
        <authorList>
            <person name="Yu Q."/>
            <person name="Qi Y."/>
            <person name="Pu J."/>
        </authorList>
    </citation>
    <scope>NUCLEOTIDE SEQUENCE [LARGE SCALE GENOMIC DNA]</scope>
    <source>
        <strain evidence="7 8">YQF-2</strain>
    </source>
</reference>
<dbReference type="EMBL" id="JABSOD010000012">
    <property type="protein sequence ID" value="NRQ43409.1"/>
    <property type="molecule type" value="Genomic_DNA"/>
</dbReference>
<feature type="domain" description="Organic solvent tolerance-like N-terminal" evidence="5">
    <location>
        <begin position="52"/>
        <end position="182"/>
    </location>
</feature>